<evidence type="ECO:0000256" key="3">
    <source>
        <dbReference type="ARBA" id="ARBA00022729"/>
    </source>
</evidence>
<evidence type="ECO:0000256" key="1">
    <source>
        <dbReference type="ARBA" id="ARBA00004418"/>
    </source>
</evidence>
<comment type="similarity">
    <text evidence="2">Belongs to the bacterial solute-binding protein 5 family.</text>
</comment>
<accession>A0A840WYQ6</accession>
<dbReference type="RefSeq" id="WP_184008768.1">
    <property type="nucleotide sequence ID" value="NZ_JACIJS010000002.1"/>
</dbReference>
<feature type="domain" description="Solute-binding protein family 5" evidence="5">
    <location>
        <begin position="98"/>
        <end position="494"/>
    </location>
</feature>
<dbReference type="GO" id="GO:1904680">
    <property type="term" value="F:peptide transmembrane transporter activity"/>
    <property type="evidence" value="ECO:0007669"/>
    <property type="project" value="TreeGrafter"/>
</dbReference>
<dbReference type="InterPro" id="IPR039424">
    <property type="entry name" value="SBP_5"/>
</dbReference>
<dbReference type="SUPFAM" id="SSF53850">
    <property type="entry name" value="Periplasmic binding protein-like II"/>
    <property type="match status" value="1"/>
</dbReference>
<sequence length="595" mass="66707">MTRLFLTLSAALLAGNAAFAEPQHGIAMYGDPALGQGFEHLPYANPDAPKGGEIVFGETGGFDSLNPYIIKGRSPWGVQAHVVESLMGRNWDEPFSLYGLLAETIETGPNREWVEFTLNPAARFSDGSPVTVEDVVWSMEILAEQGRPNFRSSWDKVESWEQTGERSVRFNLTGGDLELPLILGLRPILKKADWEGQDFAESTTRPLIASGPYVIGDFEPNRYIEFDRDPDYWGADLPFNKGRHNLDTIRYDFFGDAAAVWTAFTAGETSIFREGNITKWREEYTFGRAERGEIAQSVVPHQRPSGMNGFVFNTRKDIFSDWRVREALILAFNFEWINDRLNESAYPRITSYFANSQLAYEGVPTGLELALLEPYADDLLPGTLEGYALPKSTGDVRNRRNLRKATALLEQAGWTIDGGTLVNAEGEPFRFEILLRSTANEAIANIYADALTRLGIEVEINLIDGAQYTERRNAYDYDMIVNRWSLSLSPGNEQRFYWGAEGVETPGTRNYMGVNSPAVDAMIDAILTSSTNEEFVAATRALDRTLTAGRYTIPFWFIPVSRIAHDSSLTFPEALPIYGDWIGFMPDVWWSESSE</sequence>
<dbReference type="InterPro" id="IPR000914">
    <property type="entry name" value="SBP_5_dom"/>
</dbReference>
<comment type="subcellular location">
    <subcellularLocation>
        <location evidence="1">Periplasm</location>
    </subcellularLocation>
</comment>
<dbReference type="CDD" id="cd08497">
    <property type="entry name" value="MbnE-like"/>
    <property type="match status" value="1"/>
</dbReference>
<feature type="signal peptide" evidence="4">
    <location>
        <begin position="1"/>
        <end position="20"/>
    </location>
</feature>
<dbReference type="GO" id="GO:0043190">
    <property type="term" value="C:ATP-binding cassette (ABC) transporter complex"/>
    <property type="evidence" value="ECO:0007669"/>
    <property type="project" value="InterPro"/>
</dbReference>
<dbReference type="PANTHER" id="PTHR30290">
    <property type="entry name" value="PERIPLASMIC BINDING COMPONENT OF ABC TRANSPORTER"/>
    <property type="match status" value="1"/>
</dbReference>
<evidence type="ECO:0000259" key="5">
    <source>
        <dbReference type="Pfam" id="PF00496"/>
    </source>
</evidence>
<comment type="caution">
    <text evidence="6">The sequence shown here is derived from an EMBL/GenBank/DDBJ whole genome shotgun (WGS) entry which is preliminary data.</text>
</comment>
<dbReference type="Gene3D" id="3.40.190.10">
    <property type="entry name" value="Periplasmic binding protein-like II"/>
    <property type="match status" value="1"/>
</dbReference>
<organism evidence="6 7">
    <name type="scientific">Rubricella aquisinus</name>
    <dbReference type="NCBI Taxonomy" id="2028108"/>
    <lineage>
        <taxon>Bacteria</taxon>
        <taxon>Pseudomonadati</taxon>
        <taxon>Pseudomonadota</taxon>
        <taxon>Alphaproteobacteria</taxon>
        <taxon>Rhodobacterales</taxon>
        <taxon>Paracoccaceae</taxon>
        <taxon>Rubricella</taxon>
    </lineage>
</organism>
<dbReference type="GO" id="GO:0015833">
    <property type="term" value="P:peptide transport"/>
    <property type="evidence" value="ECO:0007669"/>
    <property type="project" value="TreeGrafter"/>
</dbReference>
<evidence type="ECO:0000313" key="7">
    <source>
        <dbReference type="Proteomes" id="UP000553766"/>
    </source>
</evidence>
<dbReference type="PANTHER" id="PTHR30290:SF64">
    <property type="entry name" value="ABC TRANSPORTER PERIPLASMIC BINDING PROTEIN"/>
    <property type="match status" value="1"/>
</dbReference>
<dbReference type="InterPro" id="IPR030678">
    <property type="entry name" value="Peptide/Ni-bd"/>
</dbReference>
<dbReference type="Pfam" id="PF00496">
    <property type="entry name" value="SBP_bac_5"/>
    <property type="match status" value="1"/>
</dbReference>
<evidence type="ECO:0000313" key="6">
    <source>
        <dbReference type="EMBL" id="MBB5514796.1"/>
    </source>
</evidence>
<gene>
    <name evidence="6" type="ORF">FHS89_000802</name>
</gene>
<dbReference type="PIRSF" id="PIRSF002741">
    <property type="entry name" value="MppA"/>
    <property type="match status" value="1"/>
</dbReference>
<evidence type="ECO:0000256" key="2">
    <source>
        <dbReference type="ARBA" id="ARBA00005695"/>
    </source>
</evidence>
<feature type="chain" id="PRO_5032403150" evidence="4">
    <location>
        <begin position="21"/>
        <end position="595"/>
    </location>
</feature>
<dbReference type="EMBL" id="JACIJS010000002">
    <property type="protein sequence ID" value="MBB5514796.1"/>
    <property type="molecule type" value="Genomic_DNA"/>
</dbReference>
<dbReference type="Gene3D" id="3.10.105.10">
    <property type="entry name" value="Dipeptide-binding Protein, Domain 3"/>
    <property type="match status" value="1"/>
</dbReference>
<dbReference type="GO" id="GO:0042884">
    <property type="term" value="P:microcin transport"/>
    <property type="evidence" value="ECO:0007669"/>
    <property type="project" value="TreeGrafter"/>
</dbReference>
<dbReference type="Proteomes" id="UP000553766">
    <property type="component" value="Unassembled WGS sequence"/>
</dbReference>
<proteinExistence type="inferred from homology"/>
<evidence type="ECO:0000256" key="4">
    <source>
        <dbReference type="SAM" id="SignalP"/>
    </source>
</evidence>
<reference evidence="6 7" key="1">
    <citation type="submission" date="2020-08" db="EMBL/GenBank/DDBJ databases">
        <title>Genomic Encyclopedia of Type Strains, Phase IV (KMG-IV): sequencing the most valuable type-strain genomes for metagenomic binning, comparative biology and taxonomic classification.</title>
        <authorList>
            <person name="Goeker M."/>
        </authorList>
    </citation>
    <scope>NUCLEOTIDE SEQUENCE [LARGE SCALE GENOMIC DNA]</scope>
    <source>
        <strain evidence="6 7">DSM 103377</strain>
    </source>
</reference>
<keyword evidence="3 4" id="KW-0732">Signal</keyword>
<dbReference type="GO" id="GO:0030288">
    <property type="term" value="C:outer membrane-bounded periplasmic space"/>
    <property type="evidence" value="ECO:0007669"/>
    <property type="project" value="TreeGrafter"/>
</dbReference>
<protein>
    <submittedName>
        <fullName evidence="6">Peptide/nickel transport system substrate-binding protein</fullName>
    </submittedName>
</protein>
<dbReference type="AlphaFoldDB" id="A0A840WYQ6"/>
<name>A0A840WYQ6_9RHOB</name>
<keyword evidence="7" id="KW-1185">Reference proteome</keyword>